<organism evidence="1 2">
    <name type="scientific">Cichorium intybus</name>
    <name type="common">Chicory</name>
    <dbReference type="NCBI Taxonomy" id="13427"/>
    <lineage>
        <taxon>Eukaryota</taxon>
        <taxon>Viridiplantae</taxon>
        <taxon>Streptophyta</taxon>
        <taxon>Embryophyta</taxon>
        <taxon>Tracheophyta</taxon>
        <taxon>Spermatophyta</taxon>
        <taxon>Magnoliopsida</taxon>
        <taxon>eudicotyledons</taxon>
        <taxon>Gunneridae</taxon>
        <taxon>Pentapetalae</taxon>
        <taxon>asterids</taxon>
        <taxon>campanulids</taxon>
        <taxon>Asterales</taxon>
        <taxon>Asteraceae</taxon>
        <taxon>Cichorioideae</taxon>
        <taxon>Cichorieae</taxon>
        <taxon>Cichoriinae</taxon>
        <taxon>Cichorium</taxon>
    </lineage>
</organism>
<evidence type="ECO:0000313" key="2">
    <source>
        <dbReference type="Proteomes" id="UP001055811"/>
    </source>
</evidence>
<accession>A0ACB9D0S8</accession>
<keyword evidence="2" id="KW-1185">Reference proteome</keyword>
<gene>
    <name evidence="1" type="ORF">L2E82_30637</name>
</gene>
<dbReference type="Proteomes" id="UP001055811">
    <property type="component" value="Linkage Group LG05"/>
</dbReference>
<reference evidence="1 2" key="2">
    <citation type="journal article" date="2022" name="Mol. Ecol. Resour.">
        <title>The genomes of chicory, endive, great burdock and yacon provide insights into Asteraceae paleo-polyploidization history and plant inulin production.</title>
        <authorList>
            <person name="Fan W."/>
            <person name="Wang S."/>
            <person name="Wang H."/>
            <person name="Wang A."/>
            <person name="Jiang F."/>
            <person name="Liu H."/>
            <person name="Zhao H."/>
            <person name="Xu D."/>
            <person name="Zhang Y."/>
        </authorList>
    </citation>
    <scope>NUCLEOTIDE SEQUENCE [LARGE SCALE GENOMIC DNA]</scope>
    <source>
        <strain evidence="2">cv. Punajuju</strain>
        <tissue evidence="1">Leaves</tissue>
    </source>
</reference>
<comment type="caution">
    <text evidence="1">The sequence shown here is derived from an EMBL/GenBank/DDBJ whole genome shotgun (WGS) entry which is preliminary data.</text>
</comment>
<sequence length="83" mass="9564">MKEEQLLLLENSGYLNGPSCCLVYYNYRIAVAAVAIEVLAKSAILKHKMVDQIKREIIFDALRQVEKHPFPPLSSLRTKYREV</sequence>
<evidence type="ECO:0000313" key="1">
    <source>
        <dbReference type="EMBL" id="KAI3740213.1"/>
    </source>
</evidence>
<reference evidence="2" key="1">
    <citation type="journal article" date="2022" name="Mol. Ecol. Resour.">
        <title>The genomes of chicory, endive, great burdock and yacon provide insights into Asteraceae palaeo-polyploidization history and plant inulin production.</title>
        <authorList>
            <person name="Fan W."/>
            <person name="Wang S."/>
            <person name="Wang H."/>
            <person name="Wang A."/>
            <person name="Jiang F."/>
            <person name="Liu H."/>
            <person name="Zhao H."/>
            <person name="Xu D."/>
            <person name="Zhang Y."/>
        </authorList>
    </citation>
    <scope>NUCLEOTIDE SEQUENCE [LARGE SCALE GENOMIC DNA]</scope>
    <source>
        <strain evidence="2">cv. Punajuju</strain>
    </source>
</reference>
<protein>
    <submittedName>
        <fullName evidence="1">Uncharacterized protein</fullName>
    </submittedName>
</protein>
<dbReference type="EMBL" id="CM042013">
    <property type="protein sequence ID" value="KAI3740213.1"/>
    <property type="molecule type" value="Genomic_DNA"/>
</dbReference>
<name>A0ACB9D0S8_CICIN</name>
<proteinExistence type="predicted"/>